<proteinExistence type="predicted"/>
<protein>
    <submittedName>
        <fullName evidence="1">Uncharacterized protein</fullName>
    </submittedName>
</protein>
<keyword evidence="2" id="KW-1185">Reference proteome</keyword>
<dbReference type="EMBL" id="KK852766">
    <property type="protein sequence ID" value="KDR16979.1"/>
    <property type="molecule type" value="Genomic_DNA"/>
</dbReference>
<sequence length="46" mass="5028">MPRHLISSLSVLEGRSNSVDESLVVALQEDTELCGKSRGERTVTVK</sequence>
<name>A0A067R486_ZOONE</name>
<dbReference type="InParanoid" id="A0A067R486"/>
<evidence type="ECO:0000313" key="2">
    <source>
        <dbReference type="Proteomes" id="UP000027135"/>
    </source>
</evidence>
<evidence type="ECO:0000313" key="1">
    <source>
        <dbReference type="EMBL" id="KDR16979.1"/>
    </source>
</evidence>
<reference evidence="1 2" key="1">
    <citation type="journal article" date="2014" name="Nat. Commun.">
        <title>Molecular traces of alternative social organization in a termite genome.</title>
        <authorList>
            <person name="Terrapon N."/>
            <person name="Li C."/>
            <person name="Robertson H.M."/>
            <person name="Ji L."/>
            <person name="Meng X."/>
            <person name="Booth W."/>
            <person name="Chen Z."/>
            <person name="Childers C.P."/>
            <person name="Glastad K.M."/>
            <person name="Gokhale K."/>
            <person name="Gowin J."/>
            <person name="Gronenberg W."/>
            <person name="Hermansen R.A."/>
            <person name="Hu H."/>
            <person name="Hunt B.G."/>
            <person name="Huylmans A.K."/>
            <person name="Khalil S.M."/>
            <person name="Mitchell R.D."/>
            <person name="Munoz-Torres M.C."/>
            <person name="Mustard J.A."/>
            <person name="Pan H."/>
            <person name="Reese J.T."/>
            <person name="Scharf M.E."/>
            <person name="Sun F."/>
            <person name="Vogel H."/>
            <person name="Xiao J."/>
            <person name="Yang W."/>
            <person name="Yang Z."/>
            <person name="Yang Z."/>
            <person name="Zhou J."/>
            <person name="Zhu J."/>
            <person name="Brent C.S."/>
            <person name="Elsik C.G."/>
            <person name="Goodisman M.A."/>
            <person name="Liberles D.A."/>
            <person name="Roe R.M."/>
            <person name="Vargo E.L."/>
            <person name="Vilcinskas A."/>
            <person name="Wang J."/>
            <person name="Bornberg-Bauer E."/>
            <person name="Korb J."/>
            <person name="Zhang G."/>
            <person name="Liebig J."/>
        </authorList>
    </citation>
    <scope>NUCLEOTIDE SEQUENCE [LARGE SCALE GENOMIC DNA]</scope>
    <source>
        <tissue evidence="1">Whole organism</tissue>
    </source>
</reference>
<gene>
    <name evidence="1" type="ORF">L798_08921</name>
</gene>
<organism evidence="1 2">
    <name type="scientific">Zootermopsis nevadensis</name>
    <name type="common">Dampwood termite</name>
    <dbReference type="NCBI Taxonomy" id="136037"/>
    <lineage>
        <taxon>Eukaryota</taxon>
        <taxon>Metazoa</taxon>
        <taxon>Ecdysozoa</taxon>
        <taxon>Arthropoda</taxon>
        <taxon>Hexapoda</taxon>
        <taxon>Insecta</taxon>
        <taxon>Pterygota</taxon>
        <taxon>Neoptera</taxon>
        <taxon>Polyneoptera</taxon>
        <taxon>Dictyoptera</taxon>
        <taxon>Blattodea</taxon>
        <taxon>Blattoidea</taxon>
        <taxon>Termitoidae</taxon>
        <taxon>Termopsidae</taxon>
        <taxon>Zootermopsis</taxon>
    </lineage>
</organism>
<dbReference type="Proteomes" id="UP000027135">
    <property type="component" value="Unassembled WGS sequence"/>
</dbReference>
<dbReference type="AlphaFoldDB" id="A0A067R486"/>
<accession>A0A067R486</accession>